<dbReference type="HOGENOM" id="CLU_2587371_0_0_5"/>
<dbReference type="KEGG" id="rce:RC1_2307"/>
<dbReference type="STRING" id="414684.RC1_2307"/>
<gene>
    <name evidence="2" type="ordered locus">RC1_2307</name>
</gene>
<feature type="region of interest" description="Disordered" evidence="1">
    <location>
        <begin position="52"/>
        <end position="80"/>
    </location>
</feature>
<evidence type="ECO:0000313" key="2">
    <source>
        <dbReference type="EMBL" id="ACI99694.1"/>
    </source>
</evidence>
<reference evidence="2 3" key="1">
    <citation type="journal article" date="2010" name="BMC Genomics">
        <title>Metabolic flexibility revealed in the genome of the cyst-forming alpha-1 proteobacterium Rhodospirillum centenum.</title>
        <authorList>
            <person name="Lu Y.K."/>
            <person name="Marden J."/>
            <person name="Han M."/>
            <person name="Swingley W.D."/>
            <person name="Mastrian S.D."/>
            <person name="Chowdhury S.R."/>
            <person name="Hao J."/>
            <person name="Helmy T."/>
            <person name="Kim S."/>
            <person name="Kurdoglu A.A."/>
            <person name="Matthies H.J."/>
            <person name="Rollo D."/>
            <person name="Stothard P."/>
            <person name="Blankenship R.E."/>
            <person name="Bauer C.E."/>
            <person name="Touchman J.W."/>
        </authorList>
    </citation>
    <scope>NUCLEOTIDE SEQUENCE [LARGE SCALE GENOMIC DNA]</scope>
    <source>
        <strain evidence="3">ATCC 51521 / SW</strain>
    </source>
</reference>
<dbReference type="Proteomes" id="UP000001591">
    <property type="component" value="Chromosome"/>
</dbReference>
<keyword evidence="3" id="KW-1185">Reference proteome</keyword>
<evidence type="ECO:0000256" key="1">
    <source>
        <dbReference type="SAM" id="MobiDB-lite"/>
    </source>
</evidence>
<dbReference type="EMBL" id="CP000613">
    <property type="protein sequence ID" value="ACI99694.1"/>
    <property type="molecule type" value="Genomic_DNA"/>
</dbReference>
<name>B6IPJ2_RHOCS</name>
<accession>B6IPJ2</accession>
<dbReference type="AlphaFoldDB" id="B6IPJ2"/>
<proteinExistence type="predicted"/>
<evidence type="ECO:0000313" key="3">
    <source>
        <dbReference type="Proteomes" id="UP000001591"/>
    </source>
</evidence>
<sequence>MSLRTGRASLVSGPRLVAVEVRDIVDGRTRPPPAGPAGPACLRGAMPGKPGLAGTVLQGRGGRLDKRPGPKLVTAASFRT</sequence>
<organism evidence="2 3">
    <name type="scientific">Rhodospirillum centenum (strain ATCC 51521 / SW)</name>
    <dbReference type="NCBI Taxonomy" id="414684"/>
    <lineage>
        <taxon>Bacteria</taxon>
        <taxon>Pseudomonadati</taxon>
        <taxon>Pseudomonadota</taxon>
        <taxon>Alphaproteobacteria</taxon>
        <taxon>Rhodospirillales</taxon>
        <taxon>Rhodospirillaceae</taxon>
        <taxon>Rhodospirillum</taxon>
    </lineage>
</organism>
<protein>
    <submittedName>
        <fullName evidence="2">Uncharacterized protein</fullName>
    </submittedName>
</protein>